<dbReference type="GO" id="GO:0016787">
    <property type="term" value="F:hydrolase activity"/>
    <property type="evidence" value="ECO:0007669"/>
    <property type="project" value="UniProtKB-KW"/>
</dbReference>
<name>I0BVD4_9BACL</name>
<evidence type="ECO:0000313" key="7">
    <source>
        <dbReference type="Proteomes" id="UP000007392"/>
    </source>
</evidence>
<protein>
    <recommendedName>
        <fullName evidence="5">Metallo-beta-lactamase domain-containing protein</fullName>
    </recommendedName>
</protein>
<sequence>MLFMPLTIQHIRNATSLITLNGKVILVDPMLSAAGELPPVPFTRSLRRNPITPLPVPLSAFEKIDAILLTHVHFDHFDQTAKNVLPKDIPLFCQPADRKQAESCGFRSVHPIEDAQEWCGINFKRIRGQHAKGIVSKLLGPVSGFILSTPGEGSLYIVGDCILTEEIRRTVEQYRPDVCLVNAPRAQMLLGSIITMTPQDIVKILELSPASRIVAVHMEAISHCTLTRKDLSRYLEAHHAAESVMIPEDGEFLYF</sequence>
<dbReference type="HOGENOM" id="CLU_096448_0_0_9"/>
<dbReference type="SMART" id="SM00849">
    <property type="entry name" value="Lactamase_B"/>
    <property type="match status" value="1"/>
</dbReference>
<feature type="domain" description="Metallo-beta-lactamase" evidence="5">
    <location>
        <begin position="12"/>
        <end position="217"/>
    </location>
</feature>
<dbReference type="InterPro" id="IPR001279">
    <property type="entry name" value="Metallo-B-lactamas"/>
</dbReference>
<dbReference type="Proteomes" id="UP000007392">
    <property type="component" value="Chromosome"/>
</dbReference>
<dbReference type="PANTHER" id="PTHR43546:SF9">
    <property type="entry name" value="L-ASCORBATE-6-PHOSPHATE LACTONASE ULAG-RELATED"/>
    <property type="match status" value="1"/>
</dbReference>
<dbReference type="EMBL" id="CP003422">
    <property type="protein sequence ID" value="AFH66331.2"/>
    <property type="molecule type" value="Genomic_DNA"/>
</dbReference>
<dbReference type="Gene3D" id="3.60.15.10">
    <property type="entry name" value="Ribonuclease Z/Hydroxyacylglutathione hydrolase-like"/>
    <property type="match status" value="1"/>
</dbReference>
<dbReference type="PANTHER" id="PTHR43546">
    <property type="entry name" value="UPF0173 METAL-DEPENDENT HYDROLASE MJ1163-RELATED"/>
    <property type="match status" value="1"/>
</dbReference>
<keyword evidence="1" id="KW-0378">Hydrolase</keyword>
<dbReference type="InterPro" id="IPR036866">
    <property type="entry name" value="RibonucZ/Hydroxyglut_hydro"/>
</dbReference>
<evidence type="ECO:0000256" key="2">
    <source>
        <dbReference type="ARBA" id="ARBA00034221"/>
    </source>
</evidence>
<dbReference type="AlphaFoldDB" id="I0BVD4"/>
<dbReference type="Pfam" id="PF12706">
    <property type="entry name" value="Lactamase_B_2"/>
    <property type="match status" value="1"/>
</dbReference>
<evidence type="ECO:0000256" key="3">
    <source>
        <dbReference type="ARBA" id="ARBA00034301"/>
    </source>
</evidence>
<evidence type="ECO:0000313" key="6">
    <source>
        <dbReference type="EMBL" id="AFH66331.2"/>
    </source>
</evidence>
<proteinExistence type="predicted"/>
<dbReference type="SUPFAM" id="SSF56281">
    <property type="entry name" value="Metallo-hydrolase/oxidoreductase"/>
    <property type="match status" value="1"/>
</dbReference>
<evidence type="ECO:0000256" key="1">
    <source>
        <dbReference type="ARBA" id="ARBA00022801"/>
    </source>
</evidence>
<evidence type="ECO:0000256" key="4">
    <source>
        <dbReference type="ARBA" id="ARBA00048505"/>
    </source>
</evidence>
<dbReference type="KEGG" id="pmw:B2K_37500"/>
<organism evidence="6 7">
    <name type="scientific">Paenibacillus mucilaginosus K02</name>
    <dbReference type="NCBI Taxonomy" id="997761"/>
    <lineage>
        <taxon>Bacteria</taxon>
        <taxon>Bacillati</taxon>
        <taxon>Bacillota</taxon>
        <taxon>Bacilli</taxon>
        <taxon>Bacillales</taxon>
        <taxon>Paenibacillaceae</taxon>
        <taxon>Paenibacillus</taxon>
    </lineage>
</organism>
<evidence type="ECO:0000259" key="5">
    <source>
        <dbReference type="SMART" id="SM00849"/>
    </source>
</evidence>
<comment type="function">
    <text evidence="3">Counteracts the endogenous Pycsar antiviral defense system. Phosphodiesterase that enables metal-dependent hydrolysis of host cyclic nucleotide Pycsar defense signals such as cCMP and cUMP.</text>
</comment>
<dbReference type="InterPro" id="IPR050114">
    <property type="entry name" value="UPF0173_UPF0282_UlaG_hydrolase"/>
</dbReference>
<gene>
    <name evidence="6" type="ORF">B2K_37500</name>
</gene>
<accession>I0BVD4</accession>
<reference evidence="6 7" key="1">
    <citation type="submission" date="2013-06" db="EMBL/GenBank/DDBJ databases">
        <title>Complete genome sequence of Paenibacillus mucilaginosus K02.</title>
        <authorList>
            <person name="Xiao B."/>
            <person name="Sun L."/>
            <person name="Xiao L."/>
            <person name="Lian B."/>
        </authorList>
    </citation>
    <scope>NUCLEOTIDE SEQUENCE [LARGE SCALE GENOMIC DNA]</scope>
    <source>
        <strain evidence="6 7">K02</strain>
    </source>
</reference>
<comment type="catalytic activity">
    <reaction evidence="4">
        <text>3',5'-cyclic UMP + H2O = UMP + H(+)</text>
        <dbReference type="Rhea" id="RHEA:70575"/>
        <dbReference type="ChEBI" id="CHEBI:15377"/>
        <dbReference type="ChEBI" id="CHEBI:15378"/>
        <dbReference type="ChEBI" id="CHEBI:57865"/>
        <dbReference type="ChEBI" id="CHEBI:184387"/>
    </reaction>
    <physiologicalReaction direction="left-to-right" evidence="4">
        <dbReference type="Rhea" id="RHEA:70576"/>
    </physiologicalReaction>
</comment>
<comment type="catalytic activity">
    <reaction evidence="2">
        <text>3',5'-cyclic CMP + H2O = CMP + H(+)</text>
        <dbReference type="Rhea" id="RHEA:72675"/>
        <dbReference type="ChEBI" id="CHEBI:15377"/>
        <dbReference type="ChEBI" id="CHEBI:15378"/>
        <dbReference type="ChEBI" id="CHEBI:58003"/>
        <dbReference type="ChEBI" id="CHEBI:60377"/>
    </reaction>
    <physiologicalReaction direction="left-to-right" evidence="2">
        <dbReference type="Rhea" id="RHEA:72676"/>
    </physiologicalReaction>
</comment>